<accession>C0N7I5</accession>
<reference evidence="1 2" key="1">
    <citation type="journal article" date="2011" name="J. Bacteriol.">
        <title>Draft genome sequence of the chemolithoheterotrophic, halophilic methylotroph Methylophaga thiooxydans DMS010.</title>
        <authorList>
            <person name="Boden R."/>
            <person name="Ferriera S."/>
            <person name="Johnson J."/>
            <person name="Kelly D.P."/>
            <person name="Murrell J.C."/>
            <person name="Schafer H."/>
        </authorList>
    </citation>
    <scope>NUCLEOTIDE SEQUENCE [LARGE SCALE GENOMIC DNA]</scope>
    <source>
        <strain evidence="1 2">DMS010</strain>
    </source>
</reference>
<dbReference type="Proteomes" id="UP000004679">
    <property type="component" value="Unassembled WGS sequence"/>
</dbReference>
<gene>
    <name evidence="1" type="ORF">MDMS009_1839</name>
</gene>
<organism evidence="1 2">
    <name type="scientific">Methylophaga thiooxydans DMS010</name>
    <dbReference type="NCBI Taxonomy" id="637616"/>
    <lineage>
        <taxon>Bacteria</taxon>
        <taxon>Pseudomonadati</taxon>
        <taxon>Pseudomonadota</taxon>
        <taxon>Gammaproteobacteria</taxon>
        <taxon>Thiotrichales</taxon>
        <taxon>Piscirickettsiaceae</taxon>
        <taxon>Methylophaga</taxon>
    </lineage>
</organism>
<dbReference type="AlphaFoldDB" id="C0N7I5"/>
<name>C0N7I5_9GAMM</name>
<keyword evidence="2" id="KW-1185">Reference proteome</keyword>
<sequence length="135" mass="15861">MKTKMVPNGYFRCLFTKQQAMPNYANQDIQVFEAQIIVEKDGTEILRGIKVWYLKIDDQGYIKNRSMHLYDSREIKKIEQDYILKNNDDLLQSYVDGLLSDETNNRPVKEKSQSVSSRISTFFKTLNPAEHLLTY</sequence>
<dbReference type="HOGENOM" id="CLU_1883355_0_0_6"/>
<evidence type="ECO:0000313" key="2">
    <source>
        <dbReference type="Proteomes" id="UP000004679"/>
    </source>
</evidence>
<proteinExistence type="predicted"/>
<evidence type="ECO:0000313" key="1">
    <source>
        <dbReference type="EMBL" id="EEF79252.1"/>
    </source>
</evidence>
<dbReference type="EMBL" id="GG657899">
    <property type="protein sequence ID" value="EEF79252.1"/>
    <property type="molecule type" value="Genomic_DNA"/>
</dbReference>
<protein>
    <submittedName>
        <fullName evidence="1">Uncharacterized protein</fullName>
    </submittedName>
</protein>